<feature type="compositionally biased region" description="Basic residues" evidence="4">
    <location>
        <begin position="1"/>
        <end position="28"/>
    </location>
</feature>
<evidence type="ECO:0000256" key="1">
    <source>
        <dbReference type="ARBA" id="ARBA00004123"/>
    </source>
</evidence>
<keyword evidence="3" id="KW-0539">Nucleus</keyword>
<feature type="region of interest" description="Disordered" evidence="4">
    <location>
        <begin position="276"/>
        <end position="307"/>
    </location>
</feature>
<accession>A0ABR1FN89</accession>
<name>A0ABR1FN89_AURAN</name>
<proteinExistence type="inferred from homology"/>
<evidence type="ECO:0000256" key="3">
    <source>
        <dbReference type="ARBA" id="ARBA00023242"/>
    </source>
</evidence>
<dbReference type="Pfam" id="PF03343">
    <property type="entry name" value="SART-1"/>
    <property type="match status" value="3"/>
</dbReference>
<sequence length="481" mass="52413">MAPRGRSRSRSRSRSRERKERKERRKREKERDAEDQRAAARRAAPAPAAAPARRRAGREGGAAPRGDRGRARAREAAARGARRRRGREVARRRRRRGGALDAEAWVKRSRAAPALAKLEAERRSRLLFEQDRSDYDAGDLEGLGVAARTAAVGRGEELILTLADEQILDYDEGKHGKLVGLRKGSGARSRRSRARALRSRKNLEGDEAAAAVATTVKAEPRAEGDAPADADALVFTSTTEFTARLHARLEERAAENAEASAEAAADALAAAGGAAVKAEAGELPPDESDSDAMSDSDDESLAAAEAEDRGDLIDFLHKQPLARDGMAATMGLLRQTGDVQIKHVEQKVGRARDQTIFEDGTEDDPAAPPDPSLQFKPIKLEYRDADGRLLTRKEAFRQMCHKFHGKGPGKKKQEKFAAREAERQRSIKMSAGAGSLSILQHAQARTGQAFVPINNQTAYAAMGQPKEKSKSKKKKKKAKGH</sequence>
<feature type="compositionally biased region" description="Basic residues" evidence="4">
    <location>
        <begin position="80"/>
        <end position="97"/>
    </location>
</feature>
<evidence type="ECO:0000256" key="2">
    <source>
        <dbReference type="ARBA" id="ARBA00006076"/>
    </source>
</evidence>
<comment type="caution">
    <text evidence="5">The sequence shown here is derived from an EMBL/GenBank/DDBJ whole genome shotgun (WGS) entry which is preliminary data.</text>
</comment>
<keyword evidence="6" id="KW-1185">Reference proteome</keyword>
<evidence type="ECO:0000313" key="5">
    <source>
        <dbReference type="EMBL" id="KAK7233993.1"/>
    </source>
</evidence>
<dbReference type="InterPro" id="IPR005011">
    <property type="entry name" value="SNU66/SART1"/>
</dbReference>
<evidence type="ECO:0000313" key="6">
    <source>
        <dbReference type="Proteomes" id="UP001363151"/>
    </source>
</evidence>
<dbReference type="EMBL" id="JBBJCI010000353">
    <property type="protein sequence ID" value="KAK7233993.1"/>
    <property type="molecule type" value="Genomic_DNA"/>
</dbReference>
<comment type="subcellular location">
    <subcellularLocation>
        <location evidence="1">Nucleus</location>
    </subcellularLocation>
</comment>
<feature type="region of interest" description="Disordered" evidence="4">
    <location>
        <begin position="184"/>
        <end position="206"/>
    </location>
</feature>
<dbReference type="Proteomes" id="UP001363151">
    <property type="component" value="Unassembled WGS sequence"/>
</dbReference>
<evidence type="ECO:0000256" key="4">
    <source>
        <dbReference type="SAM" id="MobiDB-lite"/>
    </source>
</evidence>
<reference evidence="5 6" key="1">
    <citation type="submission" date="2024-03" db="EMBL/GenBank/DDBJ databases">
        <title>Aureococcus anophagefferens CCMP1851 and Kratosvirus quantuckense: Draft genome of a second virus-susceptible host strain in the model system.</title>
        <authorList>
            <person name="Chase E."/>
            <person name="Truchon A.R."/>
            <person name="Schepens W."/>
            <person name="Wilhelm S.W."/>
        </authorList>
    </citation>
    <scope>NUCLEOTIDE SEQUENCE [LARGE SCALE GENOMIC DNA]</scope>
    <source>
        <strain evidence="5 6">CCMP1851</strain>
    </source>
</reference>
<feature type="region of interest" description="Disordered" evidence="4">
    <location>
        <begin position="1"/>
        <end position="99"/>
    </location>
</feature>
<dbReference type="PANTHER" id="PTHR14152:SF5">
    <property type="entry name" value="U4_U6.U5 TRI-SNRNP-ASSOCIATED PROTEIN 1"/>
    <property type="match status" value="1"/>
</dbReference>
<feature type="region of interest" description="Disordered" evidence="4">
    <location>
        <begin position="458"/>
        <end position="481"/>
    </location>
</feature>
<dbReference type="PANTHER" id="PTHR14152">
    <property type="entry name" value="SQUAMOUS CELL CARCINOMA ANTIGEN RECOGNISED BY CYTOTOXIC T LYMPHOCYTES"/>
    <property type="match status" value="1"/>
</dbReference>
<protein>
    <submittedName>
        <fullName evidence="5">U4/U6.U5 tri-snRNP-associated protein</fullName>
    </submittedName>
</protein>
<feature type="compositionally biased region" description="Basic and acidic residues" evidence="4">
    <location>
        <begin position="65"/>
        <end position="77"/>
    </location>
</feature>
<organism evidence="5 6">
    <name type="scientific">Aureococcus anophagefferens</name>
    <name type="common">Harmful bloom alga</name>
    <dbReference type="NCBI Taxonomy" id="44056"/>
    <lineage>
        <taxon>Eukaryota</taxon>
        <taxon>Sar</taxon>
        <taxon>Stramenopiles</taxon>
        <taxon>Ochrophyta</taxon>
        <taxon>Pelagophyceae</taxon>
        <taxon>Pelagomonadales</taxon>
        <taxon>Pelagomonadaceae</taxon>
        <taxon>Aureococcus</taxon>
    </lineage>
</organism>
<gene>
    <name evidence="5" type="primary">SART1</name>
    <name evidence="5" type="ORF">SO694_00102083</name>
</gene>
<feature type="compositionally biased region" description="Basic residues" evidence="4">
    <location>
        <begin position="188"/>
        <end position="200"/>
    </location>
</feature>
<feature type="compositionally biased region" description="Basic and acidic residues" evidence="4">
    <location>
        <begin position="29"/>
        <end position="38"/>
    </location>
</feature>
<comment type="similarity">
    <text evidence="2">Belongs to the SNU66/SART1 family.</text>
</comment>
<feature type="compositionally biased region" description="Acidic residues" evidence="4">
    <location>
        <begin position="284"/>
        <end position="300"/>
    </location>
</feature>
<feature type="compositionally biased region" description="Basic residues" evidence="4">
    <location>
        <begin position="469"/>
        <end position="481"/>
    </location>
</feature>
<feature type="compositionally biased region" description="Low complexity" evidence="4">
    <location>
        <begin position="41"/>
        <end position="51"/>
    </location>
</feature>